<dbReference type="InterPro" id="IPR014001">
    <property type="entry name" value="Helicase_ATP-bd"/>
</dbReference>
<proteinExistence type="predicted"/>
<feature type="domain" description="Helicase ATP-binding" evidence="2">
    <location>
        <begin position="88"/>
        <end position="321"/>
    </location>
</feature>
<evidence type="ECO:0000313" key="3">
    <source>
        <dbReference type="EMBL" id="SVA46155.1"/>
    </source>
</evidence>
<sequence length="1024" mass="115426">MVKATKGSESDDLKRRQAERRAQRMAKQRREHSPEPPTLAEIKAKLEEEKQRLTTEPPTLTEVKVFPVIKFRGELRPSQTDVAKIAREQIEAGEKQLYIVAPPGSGKTVTGLYLWAEVIRQPALVLSPNTAIQSQWAARTDLFTTEGGEIPVHWISTDPEQPALLTSLTYQSVTLPTRGDDTLDSVAIMCWMDNLLVGEKQLANTPEEAQVWIKSLQENNPDYYNERLAFYRKKMRDDISLGGDTLKVLHTSALRALERLRNNQVGLVILDECHHLMGHWGRVLAAVNEYLGNPIVLGLTATPPDTKKAGPTDVRRYMEYFGPVDYEVPVPAVVKDGFLAPYQDLAYLVRPLGDELEFIADASKALDELVEELCNPPRGDDGLPVREGLIEFTMRILSTRDFIMGKAGSWDEFEKRASKFAISSRLFLMDRGELLPADVPGLIVEVELAADQAYWLDPLHRVGPTLSWYCRHGLRRSEEKADHELADKAISRLRLLGTQITETGTMSCASPVSRILAYSRAKAQALIPILTSEKESLGDTLRAVVICDYERTSAVTAELSHLLDDEAGGAIAAFRELLTNEETDKLDPVLLTGSTVLVDDDLKPNFETAARHWLASNKYSVDFDWDEKAGFYMLQGKGGDWCPRVYVEMITELFQMGVTRCLVGTRGLLGEGWDANKINVLIDLTCVTTSMSINQLRGRSFRLDPDVPDKIANNWDVICIAPEFKKGLDDYKRFLKKHKHLYGVTDDGAIEKGEGHVHAAFTEIKPEGVEENMVDINRNMLERVGQRDDFRNLWRIGEPYNPTPVKAVEIRAGRDPKAVTDLSPFPPFLSPGSREPWTDGTLTLAIGRAIIGAFGESGMLGTLNYHEMQKIIHSAERAGGYVRVFLEDSDEATNAMFADAMAEVFGPVVNARYVIQREADFQYEGSRFANTWVTRRLPRFVSDYIVKKSMETMYRREVVRVHAVPRELARNKKRASKFEEQWNIHVSPGNIWYYQTDGTKSMMKEAVEKGWLPYDIVRQKEVFL</sequence>
<dbReference type="GO" id="GO:0005829">
    <property type="term" value="C:cytosol"/>
    <property type="evidence" value="ECO:0007669"/>
    <property type="project" value="TreeGrafter"/>
</dbReference>
<evidence type="ECO:0000259" key="2">
    <source>
        <dbReference type="PROSITE" id="PS51192"/>
    </source>
</evidence>
<gene>
    <name evidence="3" type="ORF">METZ01_LOCUS99009</name>
</gene>
<dbReference type="PANTHER" id="PTHR47396:SF1">
    <property type="entry name" value="ATP-DEPENDENT HELICASE IRC3-RELATED"/>
    <property type="match status" value="1"/>
</dbReference>
<dbReference type="InterPro" id="IPR050742">
    <property type="entry name" value="Helicase_Restrict-Modif_Enz"/>
</dbReference>
<dbReference type="EMBL" id="UINC01010370">
    <property type="protein sequence ID" value="SVA46155.1"/>
    <property type="molecule type" value="Genomic_DNA"/>
</dbReference>
<reference evidence="3" key="1">
    <citation type="submission" date="2018-05" db="EMBL/GenBank/DDBJ databases">
        <authorList>
            <person name="Lanie J.A."/>
            <person name="Ng W.-L."/>
            <person name="Kazmierczak K.M."/>
            <person name="Andrzejewski T.M."/>
            <person name="Davidsen T.M."/>
            <person name="Wayne K.J."/>
            <person name="Tettelin H."/>
            <person name="Glass J.I."/>
            <person name="Rusch D."/>
            <person name="Podicherti R."/>
            <person name="Tsui H.-C.T."/>
            <person name="Winkler M.E."/>
        </authorList>
    </citation>
    <scope>NUCLEOTIDE SEQUENCE</scope>
</reference>
<dbReference type="PROSITE" id="PS51192">
    <property type="entry name" value="HELICASE_ATP_BIND_1"/>
    <property type="match status" value="1"/>
</dbReference>
<feature type="compositionally biased region" description="Basic and acidic residues" evidence="1">
    <location>
        <begin position="1"/>
        <end position="22"/>
    </location>
</feature>
<dbReference type="Pfam" id="PF04851">
    <property type="entry name" value="ResIII"/>
    <property type="match status" value="2"/>
</dbReference>
<dbReference type="AlphaFoldDB" id="A0A381W0U4"/>
<dbReference type="CDD" id="cd18785">
    <property type="entry name" value="SF2_C"/>
    <property type="match status" value="1"/>
</dbReference>
<evidence type="ECO:0000256" key="1">
    <source>
        <dbReference type="SAM" id="MobiDB-lite"/>
    </source>
</evidence>
<dbReference type="Gene3D" id="3.40.50.300">
    <property type="entry name" value="P-loop containing nucleotide triphosphate hydrolases"/>
    <property type="match status" value="1"/>
</dbReference>
<name>A0A381W0U4_9ZZZZ</name>
<dbReference type="PANTHER" id="PTHR47396">
    <property type="entry name" value="TYPE I RESTRICTION ENZYME ECOKI R PROTEIN"/>
    <property type="match status" value="1"/>
</dbReference>
<protein>
    <recommendedName>
        <fullName evidence="2">Helicase ATP-binding domain-containing protein</fullName>
    </recommendedName>
</protein>
<feature type="region of interest" description="Disordered" evidence="1">
    <location>
        <begin position="1"/>
        <end position="39"/>
    </location>
</feature>
<dbReference type="GO" id="GO:0005524">
    <property type="term" value="F:ATP binding"/>
    <property type="evidence" value="ECO:0007669"/>
    <property type="project" value="InterPro"/>
</dbReference>
<dbReference type="GO" id="GO:0016787">
    <property type="term" value="F:hydrolase activity"/>
    <property type="evidence" value="ECO:0007669"/>
    <property type="project" value="InterPro"/>
</dbReference>
<dbReference type="InterPro" id="IPR006935">
    <property type="entry name" value="Helicase/UvrB_N"/>
</dbReference>
<accession>A0A381W0U4</accession>
<organism evidence="3">
    <name type="scientific">marine metagenome</name>
    <dbReference type="NCBI Taxonomy" id="408172"/>
    <lineage>
        <taxon>unclassified sequences</taxon>
        <taxon>metagenomes</taxon>
        <taxon>ecological metagenomes</taxon>
    </lineage>
</organism>
<dbReference type="SUPFAM" id="SSF52540">
    <property type="entry name" value="P-loop containing nucleoside triphosphate hydrolases"/>
    <property type="match status" value="2"/>
</dbReference>
<dbReference type="SMART" id="SM00487">
    <property type="entry name" value="DEXDc"/>
    <property type="match status" value="1"/>
</dbReference>
<dbReference type="InterPro" id="IPR027417">
    <property type="entry name" value="P-loop_NTPase"/>
</dbReference>
<dbReference type="GO" id="GO:0003677">
    <property type="term" value="F:DNA binding"/>
    <property type="evidence" value="ECO:0007669"/>
    <property type="project" value="InterPro"/>
</dbReference>